<reference evidence="2" key="1">
    <citation type="journal article" date="2018" name="Data Brief">
        <title>Genome sequence data from 17 accessions of Ensete ventricosum, a staple food crop for millions in Ethiopia.</title>
        <authorList>
            <person name="Yemataw Z."/>
            <person name="Muzemil S."/>
            <person name="Ambachew D."/>
            <person name="Tripathi L."/>
            <person name="Tesfaye K."/>
            <person name="Chala A."/>
            <person name="Farbos A."/>
            <person name="O'Neill P."/>
            <person name="Moore K."/>
            <person name="Grant M."/>
            <person name="Studholme D.J."/>
        </authorList>
    </citation>
    <scope>NUCLEOTIDE SEQUENCE [LARGE SCALE GENOMIC DNA]</scope>
    <source>
        <tissue evidence="2">Leaf</tissue>
    </source>
</reference>
<proteinExistence type="predicted"/>
<feature type="transmembrane region" description="Helical" evidence="1">
    <location>
        <begin position="12"/>
        <end position="34"/>
    </location>
</feature>
<evidence type="ECO:0000313" key="2">
    <source>
        <dbReference type="EMBL" id="RZR73036.1"/>
    </source>
</evidence>
<dbReference type="Proteomes" id="UP000290560">
    <property type="component" value="Unassembled WGS sequence"/>
</dbReference>
<organism evidence="2">
    <name type="scientific">Ensete ventricosum</name>
    <name type="common">Abyssinian banana</name>
    <name type="synonym">Musa ensete</name>
    <dbReference type="NCBI Taxonomy" id="4639"/>
    <lineage>
        <taxon>Eukaryota</taxon>
        <taxon>Viridiplantae</taxon>
        <taxon>Streptophyta</taxon>
        <taxon>Embryophyta</taxon>
        <taxon>Tracheophyta</taxon>
        <taxon>Spermatophyta</taxon>
        <taxon>Magnoliopsida</taxon>
        <taxon>Liliopsida</taxon>
        <taxon>Zingiberales</taxon>
        <taxon>Musaceae</taxon>
        <taxon>Ensete</taxon>
    </lineage>
</organism>
<keyword evidence="1" id="KW-0812">Transmembrane</keyword>
<evidence type="ECO:0000256" key="1">
    <source>
        <dbReference type="SAM" id="Phobius"/>
    </source>
</evidence>
<accession>A0A445MFR8</accession>
<dbReference type="AlphaFoldDB" id="A0A445MFR8"/>
<keyword evidence="1" id="KW-1133">Transmembrane helix</keyword>
<protein>
    <submittedName>
        <fullName evidence="2">Uncharacterized protein</fullName>
    </submittedName>
</protein>
<gene>
    <name evidence="2" type="ORF">BHM03_00019430</name>
</gene>
<name>A0A445MFR8_ENSVE</name>
<sequence>MHYVVDRLGLFLYGFLFGFKAFFRWFTFLILHWFNHEELALFAAMFVAPRFIAMPTQSFGRSFVKLVSRQFFWCGSSDGSRGGSRPRMVGRGVTLILRASWFNRSSWICVKEITAIRKPFLEPLPKESSMGMFKPIKPLNSISLEVYGSDLHPCGIGVSVEPKIALRAQDPSDRVSFFPSWEVNLHAWIVGIRHDMSMLLRIISVI</sequence>
<dbReference type="EMBL" id="KV875811">
    <property type="protein sequence ID" value="RZR73036.1"/>
    <property type="molecule type" value="Genomic_DNA"/>
</dbReference>
<keyword evidence="1" id="KW-0472">Membrane</keyword>